<name>A0A3S1CSY8_ANAVA</name>
<dbReference type="Proteomes" id="UP000276103">
    <property type="component" value="Unassembled WGS sequence"/>
</dbReference>
<dbReference type="Pfam" id="PF08463">
    <property type="entry name" value="EcoEI_R_C"/>
    <property type="match status" value="1"/>
</dbReference>
<dbReference type="AlphaFoldDB" id="A0A3S1CSY8"/>
<proteinExistence type="predicted"/>
<keyword evidence="3" id="KW-1185">Reference proteome</keyword>
<dbReference type="EMBL" id="RSCM01000004">
    <property type="protein sequence ID" value="RUS97772.1"/>
    <property type="molecule type" value="Genomic_DNA"/>
</dbReference>
<protein>
    <recommendedName>
        <fullName evidence="1">EcoEI R protein C-terminal domain-containing protein</fullName>
    </recommendedName>
</protein>
<dbReference type="GO" id="GO:0006304">
    <property type="term" value="P:DNA modification"/>
    <property type="evidence" value="ECO:0007669"/>
    <property type="project" value="InterPro"/>
</dbReference>
<dbReference type="GO" id="GO:0003677">
    <property type="term" value="F:DNA binding"/>
    <property type="evidence" value="ECO:0007669"/>
    <property type="project" value="InterPro"/>
</dbReference>
<dbReference type="InterPro" id="IPR013670">
    <property type="entry name" value="EcoEI_R_C_dom"/>
</dbReference>
<gene>
    <name evidence="2" type="ORF">DSM107003_16470</name>
</gene>
<evidence type="ECO:0000259" key="1">
    <source>
        <dbReference type="Pfam" id="PF08463"/>
    </source>
</evidence>
<sequence>MDKYAEKGVEEFNIPTTFKANREFDNYGNVVEIAERFGGVQELKEAVNQLQSLLYSA</sequence>
<reference evidence="2 3" key="1">
    <citation type="journal article" date="2019" name="Genome Biol. Evol.">
        <title>Day and night: Metabolic profiles and evolutionary relationships of six axenic non-marine cyanobacteria.</title>
        <authorList>
            <person name="Will S.E."/>
            <person name="Henke P."/>
            <person name="Boedeker C."/>
            <person name="Huang S."/>
            <person name="Brinkmann H."/>
            <person name="Rohde M."/>
            <person name="Jarek M."/>
            <person name="Friedl T."/>
            <person name="Seufert S."/>
            <person name="Schumacher M."/>
            <person name="Overmann J."/>
            <person name="Neumann-Schaal M."/>
            <person name="Petersen J."/>
        </authorList>
    </citation>
    <scope>NUCLEOTIDE SEQUENCE [LARGE SCALE GENOMIC DNA]</scope>
    <source>
        <strain evidence="2 3">SAG 1403-4b</strain>
    </source>
</reference>
<feature type="domain" description="EcoEI R protein C-terminal" evidence="1">
    <location>
        <begin position="2"/>
        <end position="55"/>
    </location>
</feature>
<evidence type="ECO:0000313" key="2">
    <source>
        <dbReference type="EMBL" id="RUS97772.1"/>
    </source>
</evidence>
<accession>A0A3S1CSY8</accession>
<dbReference type="GO" id="GO:0003824">
    <property type="term" value="F:catalytic activity"/>
    <property type="evidence" value="ECO:0007669"/>
    <property type="project" value="InterPro"/>
</dbReference>
<comment type="caution">
    <text evidence="2">The sequence shown here is derived from an EMBL/GenBank/DDBJ whole genome shotgun (WGS) entry which is preliminary data.</text>
</comment>
<organism evidence="2 3">
    <name type="scientific">Trichormus variabilis SAG 1403-4b</name>
    <dbReference type="NCBI Taxonomy" id="447716"/>
    <lineage>
        <taxon>Bacteria</taxon>
        <taxon>Bacillati</taxon>
        <taxon>Cyanobacteriota</taxon>
        <taxon>Cyanophyceae</taxon>
        <taxon>Nostocales</taxon>
        <taxon>Nostocaceae</taxon>
        <taxon>Trichormus</taxon>
    </lineage>
</organism>
<evidence type="ECO:0000313" key="3">
    <source>
        <dbReference type="Proteomes" id="UP000276103"/>
    </source>
</evidence>